<dbReference type="AlphaFoldDB" id="A0A2V3PTE0"/>
<dbReference type="InterPro" id="IPR003343">
    <property type="entry name" value="Big_2"/>
</dbReference>
<dbReference type="OrthoDB" id="1098653at2"/>
<dbReference type="Proteomes" id="UP000247973">
    <property type="component" value="Unassembled WGS sequence"/>
</dbReference>
<dbReference type="RefSeq" id="WP_110308967.1">
    <property type="nucleotide sequence ID" value="NZ_QICL01000001.1"/>
</dbReference>
<reference evidence="3 4" key="1">
    <citation type="submission" date="2018-03" db="EMBL/GenBank/DDBJ databases">
        <title>Genomic Encyclopedia of Archaeal and Bacterial Type Strains, Phase II (KMG-II): from individual species to whole genera.</title>
        <authorList>
            <person name="Goeker M."/>
        </authorList>
    </citation>
    <scope>NUCLEOTIDE SEQUENCE [LARGE SCALE GENOMIC DNA]</scope>
    <source>
        <strain evidence="3 4">DSM 100214</strain>
    </source>
</reference>
<evidence type="ECO:0000313" key="4">
    <source>
        <dbReference type="Proteomes" id="UP000247973"/>
    </source>
</evidence>
<keyword evidence="4" id="KW-1185">Reference proteome</keyword>
<dbReference type="InterPro" id="IPR008964">
    <property type="entry name" value="Invasin/intimin_cell_adhesion"/>
</dbReference>
<dbReference type="Pfam" id="PF02368">
    <property type="entry name" value="Big_2"/>
    <property type="match status" value="1"/>
</dbReference>
<proteinExistence type="predicted"/>
<protein>
    <submittedName>
        <fullName evidence="3">Ig-like protein group 2</fullName>
    </submittedName>
</protein>
<evidence type="ECO:0000259" key="2">
    <source>
        <dbReference type="SMART" id="SM00635"/>
    </source>
</evidence>
<dbReference type="PROSITE" id="PS51257">
    <property type="entry name" value="PROKAR_LIPOPROTEIN"/>
    <property type="match status" value="1"/>
</dbReference>
<comment type="caution">
    <text evidence="3">The sequence shown here is derived from an EMBL/GenBank/DDBJ whole genome shotgun (WGS) entry which is preliminary data.</text>
</comment>
<evidence type="ECO:0000313" key="3">
    <source>
        <dbReference type="EMBL" id="PXV68997.1"/>
    </source>
</evidence>
<feature type="signal peptide" evidence="1">
    <location>
        <begin position="1"/>
        <end position="19"/>
    </location>
</feature>
<dbReference type="SUPFAM" id="SSF49373">
    <property type="entry name" value="Invasin/intimin cell-adhesion fragments"/>
    <property type="match status" value="1"/>
</dbReference>
<dbReference type="EMBL" id="QICL01000001">
    <property type="protein sequence ID" value="PXV68997.1"/>
    <property type="molecule type" value="Genomic_DNA"/>
</dbReference>
<feature type="domain" description="BIG2" evidence="2">
    <location>
        <begin position="23"/>
        <end position="94"/>
    </location>
</feature>
<accession>A0A2V3PTE0</accession>
<dbReference type="Gene3D" id="2.60.40.1080">
    <property type="match status" value="1"/>
</dbReference>
<name>A0A2V3PTE0_9BACT</name>
<feature type="chain" id="PRO_5016090621" evidence="1">
    <location>
        <begin position="20"/>
        <end position="247"/>
    </location>
</feature>
<sequence length="247" mass="27029">MKKSILLFLAFPLFLVSCGSDDDNNSITLKESEKSLNNTQTYQIEATSDTKLSYLSENEYIAKVSESGLVTAGKVGEANILVSDASSSKKVKITVTPKSTLYPEPNIEFGISKSDLIKKLGKPDTDTSDGIAYSNYSTNAPIALYIFDTNNKLKSSAVMVKTSFGVELEKFLTERYVLANESTDMAVFINALAIKKATMLIGVQVYESTYYMTLYTPYTDTVKSATASTSASTSDTESFKRLLKTLN</sequence>
<evidence type="ECO:0000256" key="1">
    <source>
        <dbReference type="SAM" id="SignalP"/>
    </source>
</evidence>
<organism evidence="3 4">
    <name type="scientific">Dysgonomonas alginatilytica</name>
    <dbReference type="NCBI Taxonomy" id="1605892"/>
    <lineage>
        <taxon>Bacteria</taxon>
        <taxon>Pseudomonadati</taxon>
        <taxon>Bacteroidota</taxon>
        <taxon>Bacteroidia</taxon>
        <taxon>Bacteroidales</taxon>
        <taxon>Dysgonomonadaceae</taxon>
        <taxon>Dysgonomonas</taxon>
    </lineage>
</organism>
<gene>
    <name evidence="3" type="ORF">CLV62_101264</name>
</gene>
<dbReference type="SMART" id="SM00635">
    <property type="entry name" value="BID_2"/>
    <property type="match status" value="1"/>
</dbReference>
<keyword evidence="1" id="KW-0732">Signal</keyword>